<dbReference type="EC" id="2.7.11.1" evidence="1"/>
<dbReference type="SUPFAM" id="SSF56112">
    <property type="entry name" value="Protein kinase-like (PK-like)"/>
    <property type="match status" value="1"/>
</dbReference>
<keyword evidence="4 9" id="KW-0547">Nucleotide-binding</keyword>
<evidence type="ECO:0000313" key="10">
    <source>
        <dbReference type="EMBL" id="MCI14281.1"/>
    </source>
</evidence>
<proteinExistence type="predicted"/>
<reference evidence="10 11" key="1">
    <citation type="journal article" date="2018" name="Front. Plant Sci.">
        <title>Red Clover (Trifolium pratense) and Zigzag Clover (T. medium) - A Picture of Genomic Similarities and Differences.</title>
        <authorList>
            <person name="Dluhosova J."/>
            <person name="Istvanek J."/>
            <person name="Nedelnik J."/>
            <person name="Repkova J."/>
        </authorList>
    </citation>
    <scope>NUCLEOTIDE SEQUENCE [LARGE SCALE GENOMIC DNA]</scope>
    <source>
        <strain evidence="11">cv. 10/8</strain>
        <tissue evidence="10">Leaf</tissue>
    </source>
</reference>
<name>A0A392PQC3_9FABA</name>
<sequence>DIPSEIWKLGMLLSLDISLNNLTGSIYALEDLVSLLEESKRASDLEQVFFNVRGEESFEFTSDRDYKLKISTEKEMSSLQEQVLEATENLNDEYIIGRGAHGIVYKAIIGQQVCAVKKLEFGRNKKKRL</sequence>
<dbReference type="PANTHER" id="PTHR48005">
    <property type="entry name" value="LEUCINE RICH REPEAT KINASE 2"/>
    <property type="match status" value="1"/>
</dbReference>
<evidence type="ECO:0000256" key="5">
    <source>
        <dbReference type="ARBA" id="ARBA00022777"/>
    </source>
</evidence>
<dbReference type="EMBL" id="LXQA010091744">
    <property type="protein sequence ID" value="MCI14281.1"/>
    <property type="molecule type" value="Genomic_DNA"/>
</dbReference>
<dbReference type="InterPro" id="IPR051420">
    <property type="entry name" value="Ser_Thr_Kinases_DiverseReg"/>
</dbReference>
<dbReference type="InterPro" id="IPR011009">
    <property type="entry name" value="Kinase-like_dom_sf"/>
</dbReference>
<dbReference type="Proteomes" id="UP000265520">
    <property type="component" value="Unassembled WGS sequence"/>
</dbReference>
<evidence type="ECO:0000313" key="11">
    <source>
        <dbReference type="Proteomes" id="UP000265520"/>
    </source>
</evidence>
<dbReference type="AlphaFoldDB" id="A0A392PQC3"/>
<keyword evidence="5 10" id="KW-0418">Kinase</keyword>
<feature type="non-terminal residue" evidence="10">
    <location>
        <position position="129"/>
    </location>
</feature>
<evidence type="ECO:0000256" key="2">
    <source>
        <dbReference type="ARBA" id="ARBA00022527"/>
    </source>
</evidence>
<evidence type="ECO:0000256" key="1">
    <source>
        <dbReference type="ARBA" id="ARBA00012513"/>
    </source>
</evidence>
<evidence type="ECO:0000256" key="3">
    <source>
        <dbReference type="ARBA" id="ARBA00022679"/>
    </source>
</evidence>
<keyword evidence="11" id="KW-1185">Reference proteome</keyword>
<keyword evidence="10" id="KW-0675">Receptor</keyword>
<dbReference type="Gene3D" id="3.30.200.20">
    <property type="entry name" value="Phosphorylase Kinase, domain 1"/>
    <property type="match status" value="1"/>
</dbReference>
<accession>A0A392PQC3</accession>
<evidence type="ECO:0000256" key="7">
    <source>
        <dbReference type="ARBA" id="ARBA00047899"/>
    </source>
</evidence>
<keyword evidence="2" id="KW-0723">Serine/threonine-protein kinase</keyword>
<keyword evidence="6 9" id="KW-0067">ATP-binding</keyword>
<evidence type="ECO:0000256" key="9">
    <source>
        <dbReference type="PROSITE-ProRule" id="PRU10141"/>
    </source>
</evidence>
<evidence type="ECO:0000256" key="4">
    <source>
        <dbReference type="ARBA" id="ARBA00022741"/>
    </source>
</evidence>
<dbReference type="PANTHER" id="PTHR48005:SF65">
    <property type="entry name" value="LEUCINE-RICH REPEAT RECEPTOR-LIKE SERINE_THREONINE_TYROSINE-PROTEIN KINASE SOBIR1"/>
    <property type="match status" value="1"/>
</dbReference>
<evidence type="ECO:0000256" key="8">
    <source>
        <dbReference type="ARBA" id="ARBA00048679"/>
    </source>
</evidence>
<comment type="catalytic activity">
    <reaction evidence="8">
        <text>L-seryl-[protein] + ATP = O-phospho-L-seryl-[protein] + ADP + H(+)</text>
        <dbReference type="Rhea" id="RHEA:17989"/>
        <dbReference type="Rhea" id="RHEA-COMP:9863"/>
        <dbReference type="Rhea" id="RHEA-COMP:11604"/>
        <dbReference type="ChEBI" id="CHEBI:15378"/>
        <dbReference type="ChEBI" id="CHEBI:29999"/>
        <dbReference type="ChEBI" id="CHEBI:30616"/>
        <dbReference type="ChEBI" id="CHEBI:83421"/>
        <dbReference type="ChEBI" id="CHEBI:456216"/>
        <dbReference type="EC" id="2.7.11.1"/>
    </reaction>
</comment>
<evidence type="ECO:0000256" key="6">
    <source>
        <dbReference type="ARBA" id="ARBA00022840"/>
    </source>
</evidence>
<feature type="binding site" evidence="9">
    <location>
        <position position="118"/>
    </location>
    <ligand>
        <name>ATP</name>
        <dbReference type="ChEBI" id="CHEBI:30616"/>
    </ligand>
</feature>
<feature type="non-terminal residue" evidence="10">
    <location>
        <position position="1"/>
    </location>
</feature>
<dbReference type="InterPro" id="IPR017441">
    <property type="entry name" value="Protein_kinase_ATP_BS"/>
</dbReference>
<dbReference type="PROSITE" id="PS00107">
    <property type="entry name" value="PROTEIN_KINASE_ATP"/>
    <property type="match status" value="1"/>
</dbReference>
<organism evidence="10 11">
    <name type="scientific">Trifolium medium</name>
    <dbReference type="NCBI Taxonomy" id="97028"/>
    <lineage>
        <taxon>Eukaryota</taxon>
        <taxon>Viridiplantae</taxon>
        <taxon>Streptophyta</taxon>
        <taxon>Embryophyta</taxon>
        <taxon>Tracheophyta</taxon>
        <taxon>Spermatophyta</taxon>
        <taxon>Magnoliopsida</taxon>
        <taxon>eudicotyledons</taxon>
        <taxon>Gunneridae</taxon>
        <taxon>Pentapetalae</taxon>
        <taxon>rosids</taxon>
        <taxon>fabids</taxon>
        <taxon>Fabales</taxon>
        <taxon>Fabaceae</taxon>
        <taxon>Papilionoideae</taxon>
        <taxon>50 kb inversion clade</taxon>
        <taxon>NPAAA clade</taxon>
        <taxon>Hologalegina</taxon>
        <taxon>IRL clade</taxon>
        <taxon>Trifolieae</taxon>
        <taxon>Trifolium</taxon>
    </lineage>
</organism>
<protein>
    <recommendedName>
        <fullName evidence="1">non-specific serine/threonine protein kinase</fullName>
        <ecNumber evidence="1">2.7.11.1</ecNumber>
    </recommendedName>
</protein>
<comment type="caution">
    <text evidence="10">The sequence shown here is derived from an EMBL/GenBank/DDBJ whole genome shotgun (WGS) entry which is preliminary data.</text>
</comment>
<dbReference type="GO" id="GO:0004674">
    <property type="term" value="F:protein serine/threonine kinase activity"/>
    <property type="evidence" value="ECO:0007669"/>
    <property type="project" value="UniProtKB-KW"/>
</dbReference>
<dbReference type="GO" id="GO:0005524">
    <property type="term" value="F:ATP binding"/>
    <property type="evidence" value="ECO:0007669"/>
    <property type="project" value="UniProtKB-UniRule"/>
</dbReference>
<keyword evidence="3" id="KW-0808">Transferase</keyword>
<comment type="catalytic activity">
    <reaction evidence="7">
        <text>L-threonyl-[protein] + ATP = O-phospho-L-threonyl-[protein] + ADP + H(+)</text>
        <dbReference type="Rhea" id="RHEA:46608"/>
        <dbReference type="Rhea" id="RHEA-COMP:11060"/>
        <dbReference type="Rhea" id="RHEA-COMP:11605"/>
        <dbReference type="ChEBI" id="CHEBI:15378"/>
        <dbReference type="ChEBI" id="CHEBI:30013"/>
        <dbReference type="ChEBI" id="CHEBI:30616"/>
        <dbReference type="ChEBI" id="CHEBI:61977"/>
        <dbReference type="ChEBI" id="CHEBI:456216"/>
        <dbReference type="EC" id="2.7.11.1"/>
    </reaction>
</comment>